<dbReference type="eggNOG" id="KOG0710">
    <property type="taxonomic scope" value="Eukaryota"/>
</dbReference>
<reference evidence="7" key="2">
    <citation type="submission" date="2025-04" db="UniProtKB">
        <authorList>
            <consortium name="RefSeq"/>
        </authorList>
    </citation>
    <scope>IDENTIFICATION</scope>
</reference>
<dbReference type="InterPro" id="IPR008978">
    <property type="entry name" value="HSP20-like_chaperone"/>
</dbReference>
<dbReference type="AlphaFoldDB" id="A0A1S3CII9"/>
<dbReference type="GeneID" id="103501364"/>
<dbReference type="Proteomes" id="UP001652600">
    <property type="component" value="Chromosome 9"/>
</dbReference>
<evidence type="ECO:0000259" key="4">
    <source>
        <dbReference type="PROSITE" id="PS01031"/>
    </source>
</evidence>
<dbReference type="InterPro" id="IPR002068">
    <property type="entry name" value="A-crystallin/Hsp20_dom"/>
</dbReference>
<evidence type="ECO:0000256" key="1">
    <source>
        <dbReference type="ARBA" id="ARBA00023016"/>
    </source>
</evidence>
<evidence type="ECO:0000256" key="3">
    <source>
        <dbReference type="RuleBase" id="RU003616"/>
    </source>
</evidence>
<feature type="domain" description="SHSP" evidence="4">
    <location>
        <begin position="21"/>
        <end position="138"/>
    </location>
</feature>
<comment type="similarity">
    <text evidence="2 3">Belongs to the small heat shock protein (HSP20) family.</text>
</comment>
<dbReference type="InParanoid" id="A0A1S3CII9"/>
<reference evidence="5" key="1">
    <citation type="submission" date="2023-03" db="UniProtKB">
        <authorList>
            <consortium name="EnsemblPlants"/>
        </authorList>
    </citation>
    <scope>IDENTIFICATION</scope>
</reference>
<accession>A0A1S3CII9</accession>
<dbReference type="Gene3D" id="2.60.40.790">
    <property type="match status" value="1"/>
</dbReference>
<name>A0A1S3CII9_CUCME</name>
<dbReference type="Gramene" id="MELO3C025085.2.1">
    <property type="protein sequence ID" value="MELO3C025085.2.1"/>
    <property type="gene ID" value="MELO3C025085.2"/>
</dbReference>
<dbReference type="EnsemblPlants" id="MELO3C025085.2.1">
    <property type="protein sequence ID" value="MELO3C025085.2.1"/>
    <property type="gene ID" value="MELO3C025085.2"/>
</dbReference>
<dbReference type="PANTHER" id="PTHR11527">
    <property type="entry name" value="HEAT-SHOCK PROTEIN 20 FAMILY MEMBER"/>
    <property type="match status" value="1"/>
</dbReference>
<evidence type="ECO:0000313" key="7">
    <source>
        <dbReference type="RefSeq" id="XP_008463154.1"/>
    </source>
</evidence>
<dbReference type="KEGG" id="cmo:103501364"/>
<evidence type="ECO:0000313" key="6">
    <source>
        <dbReference type="Proteomes" id="UP001652600"/>
    </source>
</evidence>
<dbReference type="Pfam" id="PF00011">
    <property type="entry name" value="HSP20"/>
    <property type="match status" value="1"/>
</dbReference>
<dbReference type="SUPFAM" id="SSF49764">
    <property type="entry name" value="HSP20-like chaperones"/>
    <property type="match status" value="1"/>
</dbReference>
<gene>
    <name evidence="7" type="primary">LOC103501364</name>
    <name evidence="5" type="synonym">103501364</name>
</gene>
<dbReference type="SMR" id="A0A1S3CII9"/>
<dbReference type="InterPro" id="IPR031107">
    <property type="entry name" value="Small_HSP"/>
</dbReference>
<protein>
    <submittedName>
        <fullName evidence="7">15.7 kDa heat shock protein, peroxisomal</fullName>
    </submittedName>
</protein>
<sequence>MTNDLFGYPLRRFPWTPASFRQPSGAVALLDWLETSSAHIFKVDVPGFSKDELKVEIEEGNVMHITGNSGEEESVEKEVIWHLGERQTGKRSFSREIELPENVKLDQIKAQLENGLLTIVVPKDTTPRPSKVKKIKIISKL</sequence>
<evidence type="ECO:0000256" key="2">
    <source>
        <dbReference type="PROSITE-ProRule" id="PRU00285"/>
    </source>
</evidence>
<keyword evidence="1 7" id="KW-0346">Stress response</keyword>
<evidence type="ECO:0000313" key="5">
    <source>
        <dbReference type="EnsemblPlants" id="MELO3C025085.2.1"/>
    </source>
</evidence>
<dbReference type="PROSITE" id="PS01031">
    <property type="entry name" value="SHSP"/>
    <property type="match status" value="1"/>
</dbReference>
<organism evidence="6 7">
    <name type="scientific">Cucumis melo</name>
    <name type="common">Muskmelon</name>
    <dbReference type="NCBI Taxonomy" id="3656"/>
    <lineage>
        <taxon>Eukaryota</taxon>
        <taxon>Viridiplantae</taxon>
        <taxon>Streptophyta</taxon>
        <taxon>Embryophyta</taxon>
        <taxon>Tracheophyta</taxon>
        <taxon>Spermatophyta</taxon>
        <taxon>Magnoliopsida</taxon>
        <taxon>eudicotyledons</taxon>
        <taxon>Gunneridae</taxon>
        <taxon>Pentapetalae</taxon>
        <taxon>rosids</taxon>
        <taxon>fabids</taxon>
        <taxon>Cucurbitales</taxon>
        <taxon>Cucurbitaceae</taxon>
        <taxon>Benincaseae</taxon>
        <taxon>Cucumis</taxon>
    </lineage>
</organism>
<keyword evidence="6" id="KW-1185">Reference proteome</keyword>
<dbReference type="RefSeq" id="XP_008463154.1">
    <property type="nucleotide sequence ID" value="XM_008464932.1"/>
</dbReference>
<proteinExistence type="inferred from homology"/>
<dbReference type="OrthoDB" id="1431247at2759"/>